<dbReference type="Pfam" id="PF05226">
    <property type="entry name" value="CHASE2"/>
    <property type="match status" value="1"/>
</dbReference>
<keyword evidence="10" id="KW-1133">Transmembrane helix</keyword>
<organism evidence="12">
    <name type="scientific">Symploca sp. SIO1C4</name>
    <dbReference type="NCBI Taxonomy" id="2607765"/>
    <lineage>
        <taxon>Bacteria</taxon>
        <taxon>Bacillati</taxon>
        <taxon>Cyanobacteriota</taxon>
        <taxon>Cyanophyceae</taxon>
        <taxon>Coleofasciculales</taxon>
        <taxon>Coleofasciculaceae</taxon>
        <taxon>Symploca</taxon>
    </lineage>
</organism>
<feature type="binding site" evidence="9">
    <location>
        <position position="570"/>
    </location>
    <ligand>
        <name>ATP</name>
        <dbReference type="ChEBI" id="CHEBI:30616"/>
    </ligand>
</feature>
<dbReference type="PANTHER" id="PTHR24363">
    <property type="entry name" value="SERINE/THREONINE PROTEIN KINASE"/>
    <property type="match status" value="1"/>
</dbReference>
<dbReference type="Gene3D" id="3.30.200.20">
    <property type="entry name" value="Phosphorylase Kinase, domain 1"/>
    <property type="match status" value="1"/>
</dbReference>
<feature type="transmembrane region" description="Helical" evidence="10">
    <location>
        <begin position="420"/>
        <end position="442"/>
    </location>
</feature>
<evidence type="ECO:0000256" key="8">
    <source>
        <dbReference type="ARBA" id="ARBA00048679"/>
    </source>
</evidence>
<keyword evidence="10" id="KW-0812">Transmembrane</keyword>
<comment type="catalytic activity">
    <reaction evidence="7">
        <text>L-threonyl-[protein] + ATP = O-phospho-L-threonyl-[protein] + ADP + H(+)</text>
        <dbReference type="Rhea" id="RHEA:46608"/>
        <dbReference type="Rhea" id="RHEA-COMP:11060"/>
        <dbReference type="Rhea" id="RHEA-COMP:11605"/>
        <dbReference type="ChEBI" id="CHEBI:15378"/>
        <dbReference type="ChEBI" id="CHEBI:30013"/>
        <dbReference type="ChEBI" id="CHEBI:30616"/>
        <dbReference type="ChEBI" id="CHEBI:61977"/>
        <dbReference type="ChEBI" id="CHEBI:456216"/>
        <dbReference type="EC" id="2.7.11.1"/>
    </reaction>
</comment>
<dbReference type="InterPro" id="IPR007890">
    <property type="entry name" value="CHASE2"/>
</dbReference>
<accession>A0A6B3NGS7</accession>
<evidence type="ECO:0000256" key="4">
    <source>
        <dbReference type="ARBA" id="ARBA00022741"/>
    </source>
</evidence>
<dbReference type="CDD" id="cd14014">
    <property type="entry name" value="STKc_PknB_like"/>
    <property type="match status" value="1"/>
</dbReference>
<proteinExistence type="predicted"/>
<dbReference type="Gene3D" id="1.10.510.10">
    <property type="entry name" value="Transferase(Phosphotransferase) domain 1"/>
    <property type="match status" value="1"/>
</dbReference>
<evidence type="ECO:0000256" key="7">
    <source>
        <dbReference type="ARBA" id="ARBA00047899"/>
    </source>
</evidence>
<feature type="domain" description="Protein kinase" evidence="11">
    <location>
        <begin position="539"/>
        <end position="796"/>
    </location>
</feature>
<evidence type="ECO:0000256" key="5">
    <source>
        <dbReference type="ARBA" id="ARBA00022777"/>
    </source>
</evidence>
<keyword evidence="4 9" id="KW-0547">Nucleotide-binding</keyword>
<keyword evidence="2" id="KW-0723">Serine/threonine-protein kinase</keyword>
<gene>
    <name evidence="12" type="ORF">F6J89_21415</name>
</gene>
<evidence type="ECO:0000313" key="12">
    <source>
        <dbReference type="EMBL" id="NER30105.1"/>
    </source>
</evidence>
<name>A0A6B3NGS7_9CYAN</name>
<comment type="catalytic activity">
    <reaction evidence="8">
        <text>L-seryl-[protein] + ATP = O-phospho-L-seryl-[protein] + ADP + H(+)</text>
        <dbReference type="Rhea" id="RHEA:17989"/>
        <dbReference type="Rhea" id="RHEA-COMP:9863"/>
        <dbReference type="Rhea" id="RHEA-COMP:11604"/>
        <dbReference type="ChEBI" id="CHEBI:15378"/>
        <dbReference type="ChEBI" id="CHEBI:29999"/>
        <dbReference type="ChEBI" id="CHEBI:30616"/>
        <dbReference type="ChEBI" id="CHEBI:83421"/>
        <dbReference type="ChEBI" id="CHEBI:456216"/>
        <dbReference type="EC" id="2.7.11.1"/>
    </reaction>
</comment>
<evidence type="ECO:0000259" key="11">
    <source>
        <dbReference type="PROSITE" id="PS50011"/>
    </source>
</evidence>
<dbReference type="AlphaFoldDB" id="A0A6B3NGS7"/>
<dbReference type="PROSITE" id="PS50011">
    <property type="entry name" value="PROTEIN_KINASE_DOM"/>
    <property type="match status" value="1"/>
</dbReference>
<dbReference type="Pfam" id="PF00069">
    <property type="entry name" value="Pkinase"/>
    <property type="match status" value="1"/>
</dbReference>
<evidence type="ECO:0000256" key="1">
    <source>
        <dbReference type="ARBA" id="ARBA00012513"/>
    </source>
</evidence>
<dbReference type="SMART" id="SM00220">
    <property type="entry name" value="S_TKc"/>
    <property type="match status" value="1"/>
</dbReference>
<sequence>MLISLVVSGQLVKVTSKKSPQNSKLKKHSESPDLAPTKLSKVLSRIKGMGVCVLTSPALVASVTVTGLLLLGGRQLNLWQSWELSVFDTMMRLRPPLEPDPRLLVVEVTEADIQSLKQWPMTDAVMNQVLSNLAQYEPAVIGLDIFRDFSQPPGEQELSATMANTDSIIPVCKMESAEDPGVPPPPYVPDNRVGFADISPDADGIVRRGLLFVGPEPIHPCTTISSFSFQLAGRYLEQQEDIQPELTEQGFLKLDKVVFKPLSSTSGSYQRGDTGGYQILLDYRSADSLASSVTLSDVINNQIEPDWVKDHIVLIGSKASSLKDNFLTPFSAGEGGETMPGVEVHGHVISQLLSAVLDGRKLFWFWPDWAEWLWIWSWSFTGGIIVLIVRHPAQQLLAGIGTLSLLLGVSWVVFLQSGWIPVATPALGLLAAGAGVVTYSAYKSDIQRREAEQERLLAEQKRKYIEEKVKEQADDIMQLQALLKEQTDHTLLAETQQLYNGTTELAPNDPTEVVPANYQDTPDQIRDSKTDPNLLGGRYKLKRALGAGGFGLTHLAEDNQLPHSPQCVVKQLLPARNDEKFLKVARRLFQTEAEILQQLGKHDQIPQLMAYFEENQQFYLVQEYIQGHPLSDELTLDKRMPQAQVLEMLTGVLEILVFVHKHSVIHRDIKPGNIMRRERDQKFVLIDFGAVKQIRPLEEAQQRETIAIGSRGYAPPEQYDGRPSFASDIYALGMIAIQALTGIAPYHLSRTEEEEISWRHLAKVSDEVAEVIDKMVRFRAFERYKSAEEVMEHLQKIT</sequence>
<evidence type="ECO:0000256" key="9">
    <source>
        <dbReference type="PROSITE-ProRule" id="PRU10141"/>
    </source>
</evidence>
<dbReference type="EC" id="2.7.11.1" evidence="1"/>
<keyword evidence="10" id="KW-0472">Membrane</keyword>
<evidence type="ECO:0000256" key="6">
    <source>
        <dbReference type="ARBA" id="ARBA00022840"/>
    </source>
</evidence>
<reference evidence="12" key="1">
    <citation type="submission" date="2019-11" db="EMBL/GenBank/DDBJ databases">
        <title>Genomic insights into an expanded diversity of filamentous marine cyanobacteria reveals the extraordinary biosynthetic potential of Moorea and Okeania.</title>
        <authorList>
            <person name="Ferreira Leao T."/>
            <person name="Wang M."/>
            <person name="Moss N."/>
            <person name="Da Silva R."/>
            <person name="Sanders J."/>
            <person name="Nurk S."/>
            <person name="Gurevich A."/>
            <person name="Humphrey G."/>
            <person name="Reher R."/>
            <person name="Zhu Q."/>
            <person name="Belda-Ferre P."/>
            <person name="Glukhov E."/>
            <person name="Rex R."/>
            <person name="Dorrestein P.C."/>
            <person name="Knight R."/>
            <person name="Pevzner P."/>
            <person name="Gerwick W.H."/>
            <person name="Gerwick L."/>
        </authorList>
    </citation>
    <scope>NUCLEOTIDE SEQUENCE</scope>
    <source>
        <strain evidence="12">SIO1C4</strain>
    </source>
</reference>
<dbReference type="SUPFAM" id="SSF56112">
    <property type="entry name" value="Protein kinase-like (PK-like)"/>
    <property type="match status" value="1"/>
</dbReference>
<dbReference type="PROSITE" id="PS00107">
    <property type="entry name" value="PROTEIN_KINASE_ATP"/>
    <property type="match status" value="1"/>
</dbReference>
<dbReference type="InterPro" id="IPR017441">
    <property type="entry name" value="Protein_kinase_ATP_BS"/>
</dbReference>
<evidence type="ECO:0000256" key="10">
    <source>
        <dbReference type="SAM" id="Phobius"/>
    </source>
</evidence>
<dbReference type="GO" id="GO:0004674">
    <property type="term" value="F:protein serine/threonine kinase activity"/>
    <property type="evidence" value="ECO:0007669"/>
    <property type="project" value="UniProtKB-KW"/>
</dbReference>
<dbReference type="InterPro" id="IPR000719">
    <property type="entry name" value="Prot_kinase_dom"/>
</dbReference>
<dbReference type="InterPro" id="IPR011009">
    <property type="entry name" value="Kinase-like_dom_sf"/>
</dbReference>
<feature type="transmembrane region" description="Helical" evidence="10">
    <location>
        <begin position="396"/>
        <end position="414"/>
    </location>
</feature>
<keyword evidence="5" id="KW-0418">Kinase</keyword>
<protein>
    <recommendedName>
        <fullName evidence="1">non-specific serine/threonine protein kinase</fullName>
        <ecNumber evidence="1">2.7.11.1</ecNumber>
    </recommendedName>
</protein>
<dbReference type="GO" id="GO:0005524">
    <property type="term" value="F:ATP binding"/>
    <property type="evidence" value="ECO:0007669"/>
    <property type="project" value="UniProtKB-UniRule"/>
</dbReference>
<feature type="transmembrane region" description="Helical" evidence="10">
    <location>
        <begin position="372"/>
        <end position="389"/>
    </location>
</feature>
<keyword evidence="6 9" id="KW-0067">ATP-binding</keyword>
<dbReference type="EMBL" id="JAAHFQ010000488">
    <property type="protein sequence ID" value="NER30105.1"/>
    <property type="molecule type" value="Genomic_DNA"/>
</dbReference>
<evidence type="ECO:0000256" key="2">
    <source>
        <dbReference type="ARBA" id="ARBA00022527"/>
    </source>
</evidence>
<comment type="caution">
    <text evidence="12">The sequence shown here is derived from an EMBL/GenBank/DDBJ whole genome shotgun (WGS) entry which is preliminary data.</text>
</comment>
<evidence type="ECO:0000256" key="3">
    <source>
        <dbReference type="ARBA" id="ARBA00022679"/>
    </source>
</evidence>
<keyword evidence="3" id="KW-0808">Transferase</keyword>
<dbReference type="PANTHER" id="PTHR24363:SF0">
    <property type="entry name" value="SERINE_THREONINE KINASE LIKE DOMAIN CONTAINING 1"/>
    <property type="match status" value="1"/>
</dbReference>
<dbReference type="SMART" id="SM01080">
    <property type="entry name" value="CHASE2"/>
    <property type="match status" value="1"/>
</dbReference>